<organism evidence="12 13">
    <name type="scientific">Paspalum notatum var. saurae</name>
    <dbReference type="NCBI Taxonomy" id="547442"/>
    <lineage>
        <taxon>Eukaryota</taxon>
        <taxon>Viridiplantae</taxon>
        <taxon>Streptophyta</taxon>
        <taxon>Embryophyta</taxon>
        <taxon>Tracheophyta</taxon>
        <taxon>Spermatophyta</taxon>
        <taxon>Magnoliopsida</taxon>
        <taxon>Liliopsida</taxon>
        <taxon>Poales</taxon>
        <taxon>Poaceae</taxon>
        <taxon>PACMAD clade</taxon>
        <taxon>Panicoideae</taxon>
        <taxon>Andropogonodae</taxon>
        <taxon>Paspaleae</taxon>
        <taxon>Paspalinae</taxon>
        <taxon>Paspalum</taxon>
    </lineage>
</organism>
<evidence type="ECO:0000256" key="2">
    <source>
        <dbReference type="ARBA" id="ARBA00022723"/>
    </source>
</evidence>
<evidence type="ECO:0000256" key="3">
    <source>
        <dbReference type="ARBA" id="ARBA00022771"/>
    </source>
</evidence>
<dbReference type="Pfam" id="PF01429">
    <property type="entry name" value="MBD"/>
    <property type="match status" value="1"/>
</dbReference>
<dbReference type="PANTHER" id="PTHR12396">
    <property type="entry name" value="METHYL-CPG BINDING PROTEIN, MBD"/>
    <property type="match status" value="1"/>
</dbReference>
<sequence>MQRLQGGSVRKCRPHKYCYSVQGTGSALRSAETASGHTAPPRPRRLRFTFTFGVSDGRASSPASPSFTSVNCYCVMRTFQGQNPENRNAHASKSWPSKRKFCKVPDSVPVHIIDDDDDDDSKDHAVEDTSKQIVCYNPEVTHEKQTDIDHRTSPRQSSKKTRHGYGTVLPSIGAYTVQCAYCHKWRIVPTKEKYEELRQSICEELFVCERAREWDRELSCDEPEDISQDGSRVWAIDRPSISQPPSGWDREVRIRGASSKFADVYYTSPSGKRLRSMVEIKRYLEENPDYAREGVSLSQFSFATPKPLQEDYIPKLTFGDAHEVPELPEIAQVDPLCLAAPPTRRALLSESSASAWGPAELPEMSGRVDLDQLQVSEPPVQPLKKPTMKQVTSRKCQRTPRAVSCSFEEQSGGHSNENEHDSILTGRCTGYWTREPSPTLRLPCLVLSEFPSRRRAPGHRGDRTYLAHLNPYIAWDH</sequence>
<dbReference type="CDD" id="cd01396">
    <property type="entry name" value="MeCP2_MBD"/>
    <property type="match status" value="1"/>
</dbReference>
<dbReference type="AlphaFoldDB" id="A0AAQ3TX76"/>
<dbReference type="PROSITE" id="PS51050">
    <property type="entry name" value="ZF_CW"/>
    <property type="match status" value="1"/>
</dbReference>
<dbReference type="GO" id="GO:0005634">
    <property type="term" value="C:nucleus"/>
    <property type="evidence" value="ECO:0007669"/>
    <property type="project" value="UniProtKB-SubCell"/>
</dbReference>
<evidence type="ECO:0000256" key="7">
    <source>
        <dbReference type="ARBA" id="ARBA00023163"/>
    </source>
</evidence>
<feature type="domain" description="CW-type" evidence="11">
    <location>
        <begin position="169"/>
        <end position="228"/>
    </location>
</feature>
<proteinExistence type="predicted"/>
<comment type="subcellular location">
    <subcellularLocation>
        <location evidence="1">Nucleus</location>
    </subcellularLocation>
</comment>
<keyword evidence="2" id="KW-0479">Metal-binding</keyword>
<feature type="domain" description="MBD" evidence="10">
    <location>
        <begin position="234"/>
        <end position="307"/>
    </location>
</feature>
<evidence type="ECO:0000313" key="12">
    <source>
        <dbReference type="EMBL" id="WVZ78647.1"/>
    </source>
</evidence>
<keyword evidence="5" id="KW-0805">Transcription regulation</keyword>
<keyword evidence="13" id="KW-1185">Reference proteome</keyword>
<evidence type="ECO:0000256" key="1">
    <source>
        <dbReference type="ARBA" id="ARBA00004123"/>
    </source>
</evidence>
<evidence type="ECO:0000313" key="13">
    <source>
        <dbReference type="Proteomes" id="UP001341281"/>
    </source>
</evidence>
<dbReference type="InterPro" id="IPR016177">
    <property type="entry name" value="DNA-bd_dom_sf"/>
</dbReference>
<evidence type="ECO:0000259" key="10">
    <source>
        <dbReference type="PROSITE" id="PS50982"/>
    </source>
</evidence>
<keyword evidence="6" id="KW-0238">DNA-binding</keyword>
<gene>
    <name evidence="12" type="ORF">U9M48_026327</name>
</gene>
<dbReference type="InterPro" id="IPR011124">
    <property type="entry name" value="Znf_CW"/>
</dbReference>
<keyword evidence="8" id="KW-0539">Nucleus</keyword>
<evidence type="ECO:0000256" key="8">
    <source>
        <dbReference type="ARBA" id="ARBA00023242"/>
    </source>
</evidence>
<evidence type="ECO:0000259" key="11">
    <source>
        <dbReference type="PROSITE" id="PS51050"/>
    </source>
</evidence>
<dbReference type="InterPro" id="IPR001739">
    <property type="entry name" value="Methyl_CpG_DNA-bd"/>
</dbReference>
<accession>A0AAQ3TX76</accession>
<keyword evidence="7" id="KW-0804">Transcription</keyword>
<dbReference type="PROSITE" id="PS50982">
    <property type="entry name" value="MBD"/>
    <property type="match status" value="1"/>
</dbReference>
<dbReference type="GO" id="GO:0008270">
    <property type="term" value="F:zinc ion binding"/>
    <property type="evidence" value="ECO:0007669"/>
    <property type="project" value="UniProtKB-KW"/>
</dbReference>
<dbReference type="SMART" id="SM00391">
    <property type="entry name" value="MBD"/>
    <property type="match status" value="1"/>
</dbReference>
<evidence type="ECO:0008006" key="14">
    <source>
        <dbReference type="Google" id="ProtNLM"/>
    </source>
</evidence>
<dbReference type="Gene3D" id="3.30.40.100">
    <property type="match status" value="1"/>
</dbReference>
<evidence type="ECO:0000256" key="4">
    <source>
        <dbReference type="ARBA" id="ARBA00022833"/>
    </source>
</evidence>
<name>A0AAQ3TX76_PASNO</name>
<evidence type="ECO:0000256" key="9">
    <source>
        <dbReference type="SAM" id="MobiDB-lite"/>
    </source>
</evidence>
<dbReference type="GO" id="GO:0003677">
    <property type="term" value="F:DNA binding"/>
    <property type="evidence" value="ECO:0007669"/>
    <property type="project" value="UniProtKB-KW"/>
</dbReference>
<dbReference type="EMBL" id="CP144750">
    <property type="protein sequence ID" value="WVZ78647.1"/>
    <property type="molecule type" value="Genomic_DNA"/>
</dbReference>
<dbReference type="PANTHER" id="PTHR12396:SF45">
    <property type="entry name" value="OS06G0702100 PROTEIN"/>
    <property type="match status" value="1"/>
</dbReference>
<keyword evidence="3" id="KW-0863">Zinc-finger</keyword>
<dbReference type="Proteomes" id="UP001341281">
    <property type="component" value="Chromosome 06"/>
</dbReference>
<keyword evidence="4" id="KW-0862">Zinc</keyword>
<dbReference type="Pfam" id="PF07496">
    <property type="entry name" value="zf-CW"/>
    <property type="match status" value="1"/>
</dbReference>
<evidence type="ECO:0000256" key="5">
    <source>
        <dbReference type="ARBA" id="ARBA00023015"/>
    </source>
</evidence>
<feature type="region of interest" description="Disordered" evidence="9">
    <location>
        <begin position="143"/>
        <end position="164"/>
    </location>
</feature>
<reference evidence="12 13" key="1">
    <citation type="submission" date="2024-02" db="EMBL/GenBank/DDBJ databases">
        <title>High-quality chromosome-scale genome assembly of Pensacola bahiagrass (Paspalum notatum Flugge var. saurae).</title>
        <authorList>
            <person name="Vega J.M."/>
            <person name="Podio M."/>
            <person name="Orjuela J."/>
            <person name="Siena L.A."/>
            <person name="Pessino S.C."/>
            <person name="Combes M.C."/>
            <person name="Mariac C."/>
            <person name="Albertini E."/>
            <person name="Pupilli F."/>
            <person name="Ortiz J.P.A."/>
            <person name="Leblanc O."/>
        </authorList>
    </citation>
    <scope>NUCLEOTIDE SEQUENCE [LARGE SCALE GENOMIC DNA]</scope>
    <source>
        <strain evidence="12">R1</strain>
        <tissue evidence="12">Leaf</tissue>
    </source>
</reference>
<dbReference type="SUPFAM" id="SSF54171">
    <property type="entry name" value="DNA-binding domain"/>
    <property type="match status" value="1"/>
</dbReference>
<protein>
    <recommendedName>
        <fullName evidence="14">Methyl-CpG-binding domain-containing protein 2</fullName>
    </recommendedName>
</protein>
<feature type="compositionally biased region" description="Basic and acidic residues" evidence="9">
    <location>
        <begin position="143"/>
        <end position="152"/>
    </location>
</feature>
<evidence type="ECO:0000256" key="6">
    <source>
        <dbReference type="ARBA" id="ARBA00023125"/>
    </source>
</evidence>
<dbReference type="Gene3D" id="3.30.890.10">
    <property type="entry name" value="Methyl-cpg-binding Protein 2, Chain A"/>
    <property type="match status" value="1"/>
</dbReference>